<sequence length="96" mass="11010">MDKQRRIVNGAKSHSRETDPCEFEKKHTSYWDNRFRESPERTRQHTSILLATKITGASAAGRSGEEGDSEGHLHVRIQTLSDVIIYTYIVLGVEYF</sequence>
<accession>A0A392R7P7</accession>
<keyword evidence="3" id="KW-1185">Reference proteome</keyword>
<protein>
    <submittedName>
        <fullName evidence="2">Uncharacterized protein</fullName>
    </submittedName>
</protein>
<dbReference type="AlphaFoldDB" id="A0A392R7P7"/>
<dbReference type="EMBL" id="LXQA010192676">
    <property type="protein sequence ID" value="MCI32094.1"/>
    <property type="molecule type" value="Genomic_DNA"/>
</dbReference>
<name>A0A392R7P7_9FABA</name>
<feature type="region of interest" description="Disordered" evidence="1">
    <location>
        <begin position="1"/>
        <end position="21"/>
    </location>
</feature>
<reference evidence="2 3" key="1">
    <citation type="journal article" date="2018" name="Front. Plant Sci.">
        <title>Red Clover (Trifolium pratense) and Zigzag Clover (T. medium) - A Picture of Genomic Similarities and Differences.</title>
        <authorList>
            <person name="Dluhosova J."/>
            <person name="Istvanek J."/>
            <person name="Nedelnik J."/>
            <person name="Repkova J."/>
        </authorList>
    </citation>
    <scope>NUCLEOTIDE SEQUENCE [LARGE SCALE GENOMIC DNA]</scope>
    <source>
        <strain evidence="3">cv. 10/8</strain>
        <tissue evidence="2">Leaf</tissue>
    </source>
</reference>
<evidence type="ECO:0000313" key="3">
    <source>
        <dbReference type="Proteomes" id="UP000265520"/>
    </source>
</evidence>
<evidence type="ECO:0000313" key="2">
    <source>
        <dbReference type="EMBL" id="MCI32094.1"/>
    </source>
</evidence>
<evidence type="ECO:0000256" key="1">
    <source>
        <dbReference type="SAM" id="MobiDB-lite"/>
    </source>
</evidence>
<proteinExistence type="predicted"/>
<dbReference type="Proteomes" id="UP000265520">
    <property type="component" value="Unassembled WGS sequence"/>
</dbReference>
<organism evidence="2 3">
    <name type="scientific">Trifolium medium</name>
    <dbReference type="NCBI Taxonomy" id="97028"/>
    <lineage>
        <taxon>Eukaryota</taxon>
        <taxon>Viridiplantae</taxon>
        <taxon>Streptophyta</taxon>
        <taxon>Embryophyta</taxon>
        <taxon>Tracheophyta</taxon>
        <taxon>Spermatophyta</taxon>
        <taxon>Magnoliopsida</taxon>
        <taxon>eudicotyledons</taxon>
        <taxon>Gunneridae</taxon>
        <taxon>Pentapetalae</taxon>
        <taxon>rosids</taxon>
        <taxon>fabids</taxon>
        <taxon>Fabales</taxon>
        <taxon>Fabaceae</taxon>
        <taxon>Papilionoideae</taxon>
        <taxon>50 kb inversion clade</taxon>
        <taxon>NPAAA clade</taxon>
        <taxon>Hologalegina</taxon>
        <taxon>IRL clade</taxon>
        <taxon>Trifolieae</taxon>
        <taxon>Trifolium</taxon>
    </lineage>
</organism>
<comment type="caution">
    <text evidence="2">The sequence shown here is derived from an EMBL/GenBank/DDBJ whole genome shotgun (WGS) entry which is preliminary data.</text>
</comment>